<evidence type="ECO:0000313" key="2">
    <source>
        <dbReference type="EMBL" id="KAG6018161.1"/>
    </source>
</evidence>
<proteinExistence type="predicted"/>
<organism evidence="2 3">
    <name type="scientific">Claviceps pusilla</name>
    <dbReference type="NCBI Taxonomy" id="123648"/>
    <lineage>
        <taxon>Eukaryota</taxon>
        <taxon>Fungi</taxon>
        <taxon>Dikarya</taxon>
        <taxon>Ascomycota</taxon>
        <taxon>Pezizomycotina</taxon>
        <taxon>Sordariomycetes</taxon>
        <taxon>Hypocreomycetidae</taxon>
        <taxon>Hypocreales</taxon>
        <taxon>Clavicipitaceae</taxon>
        <taxon>Claviceps</taxon>
    </lineage>
</organism>
<feature type="compositionally biased region" description="Basic and acidic residues" evidence="1">
    <location>
        <begin position="51"/>
        <end position="60"/>
    </location>
</feature>
<feature type="region of interest" description="Disordered" evidence="1">
    <location>
        <begin position="33"/>
        <end position="60"/>
    </location>
</feature>
<name>A0A9P7NIP1_9HYPO</name>
<comment type="caution">
    <text evidence="2">The sequence shown here is derived from an EMBL/GenBank/DDBJ whole genome shotgun (WGS) entry which is preliminary data.</text>
</comment>
<sequence length="60" mass="6721">MQQQHSIKLPKLPEDDKKCDAAIKALPTKLRTRRSHNTLADCAADQPSASYRDDISNNVD</sequence>
<accession>A0A9P7NIP1</accession>
<protein>
    <submittedName>
        <fullName evidence="2">Uncharacterized protein</fullName>
    </submittedName>
</protein>
<dbReference type="Proteomes" id="UP000748025">
    <property type="component" value="Unassembled WGS sequence"/>
</dbReference>
<dbReference type="AlphaFoldDB" id="A0A9P7NIP1"/>
<keyword evidence="3" id="KW-1185">Reference proteome</keyword>
<gene>
    <name evidence="2" type="ORF">E4U43_007403</name>
</gene>
<evidence type="ECO:0000256" key="1">
    <source>
        <dbReference type="SAM" id="MobiDB-lite"/>
    </source>
</evidence>
<dbReference type="EMBL" id="SRPW01000062">
    <property type="protein sequence ID" value="KAG6018161.1"/>
    <property type="molecule type" value="Genomic_DNA"/>
</dbReference>
<evidence type="ECO:0000313" key="3">
    <source>
        <dbReference type="Proteomes" id="UP000748025"/>
    </source>
</evidence>
<reference evidence="2" key="1">
    <citation type="journal article" date="2020" name="bioRxiv">
        <title>Whole genome comparisons of ergot fungi reveals the divergence and evolution of species within the genus Claviceps are the result of varying mechanisms driving genome evolution and host range expansion.</title>
        <authorList>
            <person name="Wyka S.A."/>
            <person name="Mondo S.J."/>
            <person name="Liu M."/>
            <person name="Dettman J."/>
            <person name="Nalam V."/>
            <person name="Broders K.D."/>
        </authorList>
    </citation>
    <scope>NUCLEOTIDE SEQUENCE</scope>
    <source>
        <strain evidence="2">CCC 602</strain>
    </source>
</reference>